<organism evidence="1 2">
    <name type="scientific">Anaeromyxobacter dehalogenans (strain ATCC BAA-258 / DSM 21875 / 2CP-1)</name>
    <dbReference type="NCBI Taxonomy" id="455488"/>
    <lineage>
        <taxon>Bacteria</taxon>
        <taxon>Pseudomonadati</taxon>
        <taxon>Myxococcota</taxon>
        <taxon>Myxococcia</taxon>
        <taxon>Myxococcales</taxon>
        <taxon>Cystobacterineae</taxon>
        <taxon>Anaeromyxobacteraceae</taxon>
        <taxon>Anaeromyxobacter</taxon>
    </lineage>
</organism>
<name>B8J6Y7_ANAD2</name>
<keyword evidence="2" id="KW-1185">Reference proteome</keyword>
<evidence type="ECO:0000313" key="1">
    <source>
        <dbReference type="EMBL" id="ACL63368.1"/>
    </source>
</evidence>
<dbReference type="HOGENOM" id="CLU_093384_0_0_7"/>
<dbReference type="KEGG" id="acp:A2cp1_0007"/>
<dbReference type="Proteomes" id="UP000007089">
    <property type="component" value="Chromosome"/>
</dbReference>
<gene>
    <name evidence="1" type="ordered locus">A2cp1_0007</name>
</gene>
<proteinExistence type="predicted"/>
<accession>B8J6Y7</accession>
<dbReference type="AlphaFoldDB" id="B8J6Y7"/>
<dbReference type="EMBL" id="CP001359">
    <property type="protein sequence ID" value="ACL63368.1"/>
    <property type="molecule type" value="Genomic_DNA"/>
</dbReference>
<protein>
    <submittedName>
        <fullName evidence="1">Uncharacterized protein</fullName>
    </submittedName>
</protein>
<sequence length="267" mass="28156">MKSLCQRDGMSCGACCGLYNAEDLSRPALHAELGRRTRALREVERTPAAFRAAAAALAGGGPSPMFPSVRVCPLLGFLDEAETRVGCLAHPAANGGVDLRDCGVYDVATCDAFLCPSHAWLSEEEAAIAAAACDDYHLYGLVITDVEFVRAALAGVAVRAGARVERRHLEHGPFRAALRELFALKEELAPGSDGLFGAFRPGADGEPVARRIDYEALGRAGGSPYDRILTCVGADPRSGNDLEALEAEVRRRLDACAAVFGGTRPAG</sequence>
<evidence type="ECO:0000313" key="2">
    <source>
        <dbReference type="Proteomes" id="UP000007089"/>
    </source>
</evidence>
<dbReference type="RefSeq" id="WP_012631464.1">
    <property type="nucleotide sequence ID" value="NC_011891.1"/>
</dbReference>
<reference evidence="1" key="1">
    <citation type="submission" date="2009-01" db="EMBL/GenBank/DDBJ databases">
        <title>Complete sequence of Anaeromyxobacter dehalogenans 2CP-1.</title>
        <authorList>
            <consortium name="US DOE Joint Genome Institute"/>
            <person name="Lucas S."/>
            <person name="Copeland A."/>
            <person name="Lapidus A."/>
            <person name="Glavina del Rio T."/>
            <person name="Dalin E."/>
            <person name="Tice H."/>
            <person name="Bruce D."/>
            <person name="Goodwin L."/>
            <person name="Pitluck S."/>
            <person name="Saunders E."/>
            <person name="Brettin T."/>
            <person name="Detter J.C."/>
            <person name="Han C."/>
            <person name="Larimer F."/>
            <person name="Land M."/>
            <person name="Hauser L."/>
            <person name="Kyrpides N."/>
            <person name="Ovchinnikova G."/>
            <person name="Beliaev A.S."/>
            <person name="Richardson P."/>
        </authorList>
    </citation>
    <scope>NUCLEOTIDE SEQUENCE</scope>
    <source>
        <strain evidence="1">2CP-1</strain>
    </source>
</reference>